<dbReference type="AlphaFoldDB" id="A0A1H3X1T9"/>
<evidence type="ECO:0000313" key="2">
    <source>
        <dbReference type="Proteomes" id="UP000199656"/>
    </source>
</evidence>
<name>A0A1H3X1T9_9BACT</name>
<dbReference type="RefSeq" id="WP_089757750.1">
    <property type="nucleotide sequence ID" value="NZ_BKAT01000015.1"/>
</dbReference>
<organism evidence="1 2">
    <name type="scientific">Chitinophaga terrae</name>
    <name type="common">ex Kim and Jung 2007</name>
    <dbReference type="NCBI Taxonomy" id="408074"/>
    <lineage>
        <taxon>Bacteria</taxon>
        <taxon>Pseudomonadati</taxon>
        <taxon>Bacteroidota</taxon>
        <taxon>Chitinophagia</taxon>
        <taxon>Chitinophagales</taxon>
        <taxon>Chitinophagaceae</taxon>
        <taxon>Chitinophaga</taxon>
    </lineage>
</organism>
<accession>A0A1H3X1T9</accession>
<dbReference type="STRING" id="408074.SAMN05660909_00218"/>
<sequence>MKKGFLLVLTSLAFAVKGFSQYYFQDIYNTRQTTATMALLKENKVKTQKVLTLDANMEMDKDFRCERSINPTYRQMKSQTQSSATGYSALVSSFSAKGELIKTVDSSEASITTTQYRYDGKGHLVNVSSISIARSNRMRFDESRSYAYDTSGRLLQMVQKKGGALDSALVVFKTDSAGNVIEEFEKKTGKRTFYNYDKEGRLTDVYRYHAAKKRMLPDYIFEYTSSGQLSKMTTVNAQTSSYTIWEYEYESNGLPSKETCYGKGKELLGLVKYSYEMQP</sequence>
<protein>
    <submittedName>
        <fullName evidence="1">YD repeat-containing protein</fullName>
    </submittedName>
</protein>
<keyword evidence="2" id="KW-1185">Reference proteome</keyword>
<proteinExistence type="predicted"/>
<dbReference type="OrthoDB" id="680586at2"/>
<reference evidence="2" key="1">
    <citation type="submission" date="2016-10" db="EMBL/GenBank/DDBJ databases">
        <authorList>
            <person name="Varghese N."/>
            <person name="Submissions S."/>
        </authorList>
    </citation>
    <scope>NUCLEOTIDE SEQUENCE [LARGE SCALE GENOMIC DNA]</scope>
    <source>
        <strain evidence="2">DSM 23920</strain>
    </source>
</reference>
<evidence type="ECO:0000313" key="1">
    <source>
        <dbReference type="EMBL" id="SDZ93359.1"/>
    </source>
</evidence>
<dbReference type="Gene3D" id="2.180.10.10">
    <property type="entry name" value="RHS repeat-associated core"/>
    <property type="match status" value="1"/>
</dbReference>
<dbReference type="Proteomes" id="UP000199656">
    <property type="component" value="Unassembled WGS sequence"/>
</dbReference>
<gene>
    <name evidence="1" type="ORF">SAMN05660909_00218</name>
</gene>
<dbReference type="EMBL" id="FNRL01000001">
    <property type="protein sequence ID" value="SDZ93359.1"/>
    <property type="molecule type" value="Genomic_DNA"/>
</dbReference>